<gene>
    <name evidence="10" type="ORF">BP5796_07720</name>
</gene>
<dbReference type="PROSITE" id="PS00463">
    <property type="entry name" value="ZN2_CY6_FUNGAL_1"/>
    <property type="match status" value="1"/>
</dbReference>
<dbReference type="Gene3D" id="4.10.240.10">
    <property type="entry name" value="Zn(2)-C6 fungal-type DNA-binding domain"/>
    <property type="match status" value="1"/>
</dbReference>
<comment type="subcellular location">
    <subcellularLocation>
        <location evidence="1">Nucleus</location>
    </subcellularLocation>
</comment>
<keyword evidence="6" id="KW-0804">Transcription</keyword>
<dbReference type="GO" id="GO:0008270">
    <property type="term" value="F:zinc ion binding"/>
    <property type="evidence" value="ECO:0007669"/>
    <property type="project" value="InterPro"/>
</dbReference>
<dbReference type="InterPro" id="IPR036864">
    <property type="entry name" value="Zn2-C6_fun-type_DNA-bd_sf"/>
</dbReference>
<keyword evidence="2" id="KW-0479">Metal-binding</keyword>
<dbReference type="GO" id="GO:0043565">
    <property type="term" value="F:sequence-specific DNA binding"/>
    <property type="evidence" value="ECO:0007669"/>
    <property type="project" value="TreeGrafter"/>
</dbReference>
<dbReference type="InterPro" id="IPR052202">
    <property type="entry name" value="Yeast_MetPath_Reg"/>
</dbReference>
<name>A0A3D8RCK9_9HELO</name>
<dbReference type="InterPro" id="IPR001138">
    <property type="entry name" value="Zn2Cys6_DnaBD"/>
</dbReference>
<organism evidence="10 11">
    <name type="scientific">Coleophoma crateriformis</name>
    <dbReference type="NCBI Taxonomy" id="565419"/>
    <lineage>
        <taxon>Eukaryota</taxon>
        <taxon>Fungi</taxon>
        <taxon>Dikarya</taxon>
        <taxon>Ascomycota</taxon>
        <taxon>Pezizomycotina</taxon>
        <taxon>Leotiomycetes</taxon>
        <taxon>Helotiales</taxon>
        <taxon>Dermateaceae</taxon>
        <taxon>Coleophoma</taxon>
    </lineage>
</organism>
<feature type="region of interest" description="Disordered" evidence="8">
    <location>
        <begin position="282"/>
        <end position="335"/>
    </location>
</feature>
<dbReference type="PROSITE" id="PS50048">
    <property type="entry name" value="ZN2_CY6_FUNGAL_2"/>
    <property type="match status" value="1"/>
</dbReference>
<sequence>MQLWRGGPASTGAGEMFSAIVDCNHSRHSVHETKGIVQGATMELDLGIDMFRIPFAPVGRHPQWPNGSHRAAQRQEHAWTVLGYSRIWLEKGTASAYGTLPSTPSGVSGRVKGRWRSEAVDGYIIAGDSGYMHPLLSWPISGVVSISSQQPQKARLSSCMRRLPSSSPSSLLCAFAFPSAPLCHAISVRQDSMVFAPDKPDGNGGLSSQACARCRGRKKKCDRQLPQCNACVQSNAACSFQDTANPDSEEMGLFRVSYVRDLERQVREFKQHGQAASNEYNSLFDNFTGDTPHQSGSPVGAVNGGTPSSRDNYQTPGRDSVGNGPTTSASGRLPETHGALESEVELLSLRATADMYLGATSGVSFARLTQAVLKRLKPDVFHFKNAAPEQPQQPWSPPQDNTPNPFPSESPWGMNEPAMPPIDPAARPKLPTEEEAMQLAEYYWCHTHTLYPFMRRRKFMESLKRMYATPDDPVLQSCAFQYTMWMVFAISSTTLASVTMNEETESHQFWNNAMLYFEGALARGNMSALNALLLQVAYSFFNQVGPNTWYLVGMAGRLAIGMGLHTPPSNVSTGRLSPDVLEHRKRLFFSLYMMDRMVSIALGRPFSIRDEDVEIEPFADVDDEDLMDTDSLSQKHLALSAMAVPLHILQLRKIAGEIFHEVYTNKNRHLDTMERDRIVAGLHEKLIHWRRTMPFPLPESQVPRVPQLSTTWFDLNYHTHVVLLYRPSPLFPVLNLEKVTLLASGSQSAIRHACTMYRQQRFAFNWLNLFSLFSSVLALIYSVTAQPDALASYLQRSEALSDLRLAAELLQAFEKKFPQAWKCREILQDVLSRLESYLPAQSRLSSSDPLSPVQQLMQQSELPEQTSVMSPGFDGNATAYPLFLTGNASYDALLGLVQGFEYDPALEGFDF</sequence>
<dbReference type="Proteomes" id="UP000256328">
    <property type="component" value="Unassembled WGS sequence"/>
</dbReference>
<proteinExistence type="predicted"/>
<comment type="caution">
    <text evidence="10">The sequence shown here is derived from an EMBL/GenBank/DDBJ whole genome shotgun (WGS) entry which is preliminary data.</text>
</comment>
<dbReference type="SMART" id="SM00906">
    <property type="entry name" value="Fungal_trans"/>
    <property type="match status" value="1"/>
</dbReference>
<dbReference type="CDD" id="cd00067">
    <property type="entry name" value="GAL4"/>
    <property type="match status" value="1"/>
</dbReference>
<dbReference type="InterPro" id="IPR007219">
    <property type="entry name" value="XnlR_reg_dom"/>
</dbReference>
<dbReference type="GO" id="GO:0005634">
    <property type="term" value="C:nucleus"/>
    <property type="evidence" value="ECO:0007669"/>
    <property type="project" value="UniProtKB-SubCell"/>
</dbReference>
<evidence type="ECO:0000256" key="3">
    <source>
        <dbReference type="ARBA" id="ARBA00022833"/>
    </source>
</evidence>
<dbReference type="GO" id="GO:0045944">
    <property type="term" value="P:positive regulation of transcription by RNA polymerase II"/>
    <property type="evidence" value="ECO:0007669"/>
    <property type="project" value="TreeGrafter"/>
</dbReference>
<evidence type="ECO:0000256" key="7">
    <source>
        <dbReference type="ARBA" id="ARBA00023242"/>
    </source>
</evidence>
<feature type="region of interest" description="Disordered" evidence="8">
    <location>
        <begin position="387"/>
        <end position="424"/>
    </location>
</feature>
<keyword evidence="3" id="KW-0862">Zinc</keyword>
<evidence type="ECO:0000256" key="6">
    <source>
        <dbReference type="ARBA" id="ARBA00023163"/>
    </source>
</evidence>
<feature type="compositionally biased region" description="Polar residues" evidence="8">
    <location>
        <begin position="305"/>
        <end position="330"/>
    </location>
</feature>
<dbReference type="GO" id="GO:0000981">
    <property type="term" value="F:DNA-binding transcription factor activity, RNA polymerase II-specific"/>
    <property type="evidence" value="ECO:0007669"/>
    <property type="project" value="InterPro"/>
</dbReference>
<dbReference type="CDD" id="cd12148">
    <property type="entry name" value="fungal_TF_MHR"/>
    <property type="match status" value="1"/>
</dbReference>
<evidence type="ECO:0000256" key="8">
    <source>
        <dbReference type="SAM" id="MobiDB-lite"/>
    </source>
</evidence>
<dbReference type="Pfam" id="PF04082">
    <property type="entry name" value="Fungal_trans"/>
    <property type="match status" value="1"/>
</dbReference>
<dbReference type="SMART" id="SM00066">
    <property type="entry name" value="GAL4"/>
    <property type="match status" value="1"/>
</dbReference>
<keyword evidence="5" id="KW-0238">DNA-binding</keyword>
<dbReference type="SUPFAM" id="SSF57701">
    <property type="entry name" value="Zn2/Cys6 DNA-binding domain"/>
    <property type="match status" value="1"/>
</dbReference>
<protein>
    <recommendedName>
        <fullName evidence="9">Zn(2)-C6 fungal-type domain-containing protein</fullName>
    </recommendedName>
</protein>
<dbReference type="OrthoDB" id="2399539at2759"/>
<feature type="compositionally biased region" description="Polar residues" evidence="8">
    <location>
        <begin position="282"/>
        <end position="297"/>
    </location>
</feature>
<feature type="domain" description="Zn(2)-C6 fungal-type" evidence="9">
    <location>
        <begin position="210"/>
        <end position="240"/>
    </location>
</feature>
<evidence type="ECO:0000313" key="10">
    <source>
        <dbReference type="EMBL" id="RDW71686.1"/>
    </source>
</evidence>
<reference evidence="10 11" key="1">
    <citation type="journal article" date="2018" name="IMA Fungus">
        <title>IMA Genome-F 9: Draft genome sequence of Annulohypoxylon stygium, Aspergillus mulundensis, Berkeleyomyces basicola (syn. Thielaviopsis basicola), Ceratocystis smalleyi, two Cercospora beticola strains, Coleophoma cylindrospora, Fusarium fracticaudum, Phialophora cf. hyalina, and Morchella septimelata.</title>
        <authorList>
            <person name="Wingfield B.D."/>
            <person name="Bills G.F."/>
            <person name="Dong Y."/>
            <person name="Huang W."/>
            <person name="Nel W.J."/>
            <person name="Swalarsk-Parry B.S."/>
            <person name="Vaghefi N."/>
            <person name="Wilken P.M."/>
            <person name="An Z."/>
            <person name="de Beer Z.W."/>
            <person name="De Vos L."/>
            <person name="Chen L."/>
            <person name="Duong T.A."/>
            <person name="Gao Y."/>
            <person name="Hammerbacher A."/>
            <person name="Kikkert J.R."/>
            <person name="Li Y."/>
            <person name="Li H."/>
            <person name="Li K."/>
            <person name="Li Q."/>
            <person name="Liu X."/>
            <person name="Ma X."/>
            <person name="Naidoo K."/>
            <person name="Pethybridge S.J."/>
            <person name="Sun J."/>
            <person name="Steenkamp E.T."/>
            <person name="van der Nest M.A."/>
            <person name="van Wyk S."/>
            <person name="Wingfield M.J."/>
            <person name="Xiong C."/>
            <person name="Yue Q."/>
            <person name="Zhang X."/>
        </authorList>
    </citation>
    <scope>NUCLEOTIDE SEQUENCE [LARGE SCALE GENOMIC DNA]</scope>
    <source>
        <strain evidence="10 11">BP5796</strain>
    </source>
</reference>
<dbReference type="PANTHER" id="PTHR47782">
    <property type="entry name" value="ZN(II)2CYS6 TRANSCRIPTION FACTOR (EUROFUNG)-RELATED"/>
    <property type="match status" value="1"/>
</dbReference>
<dbReference type="EMBL" id="PDLN01000011">
    <property type="protein sequence ID" value="RDW71686.1"/>
    <property type="molecule type" value="Genomic_DNA"/>
</dbReference>
<evidence type="ECO:0000259" key="9">
    <source>
        <dbReference type="PROSITE" id="PS50048"/>
    </source>
</evidence>
<accession>A0A3D8RCK9</accession>
<dbReference type="Pfam" id="PF00172">
    <property type="entry name" value="Zn_clus"/>
    <property type="match status" value="1"/>
</dbReference>
<evidence type="ECO:0000256" key="4">
    <source>
        <dbReference type="ARBA" id="ARBA00023015"/>
    </source>
</evidence>
<dbReference type="PANTHER" id="PTHR47782:SF12">
    <property type="entry name" value="ZN(II)2CYS6 TRANSCRIPTION FACTOR (EUROFUNG)"/>
    <property type="match status" value="1"/>
</dbReference>
<evidence type="ECO:0000256" key="2">
    <source>
        <dbReference type="ARBA" id="ARBA00022723"/>
    </source>
</evidence>
<keyword evidence="4" id="KW-0805">Transcription regulation</keyword>
<keyword evidence="11" id="KW-1185">Reference proteome</keyword>
<dbReference type="AlphaFoldDB" id="A0A3D8RCK9"/>
<evidence type="ECO:0000256" key="5">
    <source>
        <dbReference type="ARBA" id="ARBA00023125"/>
    </source>
</evidence>
<evidence type="ECO:0000313" key="11">
    <source>
        <dbReference type="Proteomes" id="UP000256328"/>
    </source>
</evidence>
<dbReference type="GO" id="GO:0006351">
    <property type="term" value="P:DNA-templated transcription"/>
    <property type="evidence" value="ECO:0007669"/>
    <property type="project" value="InterPro"/>
</dbReference>
<evidence type="ECO:0000256" key="1">
    <source>
        <dbReference type="ARBA" id="ARBA00004123"/>
    </source>
</evidence>
<keyword evidence="7" id="KW-0539">Nucleus</keyword>